<dbReference type="AlphaFoldDB" id="A0A8D8AT39"/>
<sequence>MDECWDDDPSLGAPAVSNSYDSGSYFHNGGQGGGGGGGGGGYGGGGGGYNNRDRDFNRGGPNRRGPRGDGGRFGGGGGGPESCYGKSTRKSFQVQSRNIPRIIGRQGCNIKRIRYESRADVDIGESVGRRDLTITLKVDYLELESL</sequence>
<dbReference type="GO" id="GO:0003723">
    <property type="term" value="F:RNA binding"/>
    <property type="evidence" value="ECO:0007669"/>
    <property type="project" value="UniProtKB-UniRule"/>
</dbReference>
<dbReference type="InterPro" id="IPR004088">
    <property type="entry name" value="KH_dom_type_1"/>
</dbReference>
<evidence type="ECO:0000256" key="2">
    <source>
        <dbReference type="SAM" id="MobiDB-lite"/>
    </source>
</evidence>
<keyword evidence="1" id="KW-0694">RNA-binding</keyword>
<organism evidence="4">
    <name type="scientific">Culex pipiens</name>
    <name type="common">House mosquito</name>
    <dbReference type="NCBI Taxonomy" id="7175"/>
    <lineage>
        <taxon>Eukaryota</taxon>
        <taxon>Metazoa</taxon>
        <taxon>Ecdysozoa</taxon>
        <taxon>Arthropoda</taxon>
        <taxon>Hexapoda</taxon>
        <taxon>Insecta</taxon>
        <taxon>Pterygota</taxon>
        <taxon>Neoptera</taxon>
        <taxon>Endopterygota</taxon>
        <taxon>Diptera</taxon>
        <taxon>Nematocera</taxon>
        <taxon>Culicoidea</taxon>
        <taxon>Culicidae</taxon>
        <taxon>Culicinae</taxon>
        <taxon>Culicini</taxon>
        <taxon>Culex</taxon>
        <taxon>Culex</taxon>
    </lineage>
</organism>
<dbReference type="CDD" id="cd00105">
    <property type="entry name" value="KH-I"/>
    <property type="match status" value="1"/>
</dbReference>
<dbReference type="Pfam" id="PF00013">
    <property type="entry name" value="KH_1"/>
    <property type="match status" value="1"/>
</dbReference>
<dbReference type="InterPro" id="IPR036612">
    <property type="entry name" value="KH_dom_type_1_sf"/>
</dbReference>
<dbReference type="PROSITE" id="PS50084">
    <property type="entry name" value="KH_TYPE_1"/>
    <property type="match status" value="1"/>
</dbReference>
<evidence type="ECO:0000259" key="3">
    <source>
        <dbReference type="Pfam" id="PF00013"/>
    </source>
</evidence>
<evidence type="ECO:0000313" key="4">
    <source>
        <dbReference type="EMBL" id="CAG6463006.1"/>
    </source>
</evidence>
<evidence type="ECO:0000256" key="1">
    <source>
        <dbReference type="PROSITE-ProRule" id="PRU00117"/>
    </source>
</evidence>
<name>A0A8D8AT39_CULPI</name>
<reference evidence="4" key="1">
    <citation type="submission" date="2021-05" db="EMBL/GenBank/DDBJ databases">
        <authorList>
            <person name="Alioto T."/>
            <person name="Alioto T."/>
            <person name="Gomez Garrido J."/>
        </authorList>
    </citation>
    <scope>NUCLEOTIDE SEQUENCE</scope>
</reference>
<accession>A0A8D8AT39</accession>
<dbReference type="EMBL" id="HBUE01046966">
    <property type="protein sequence ID" value="CAG6463006.1"/>
    <property type="molecule type" value="Transcribed_RNA"/>
</dbReference>
<dbReference type="Gene3D" id="3.30.1370.10">
    <property type="entry name" value="K Homology domain, type 1"/>
    <property type="match status" value="1"/>
</dbReference>
<dbReference type="SUPFAM" id="SSF54791">
    <property type="entry name" value="Eukaryotic type KH-domain (KH-domain type I)"/>
    <property type="match status" value="1"/>
</dbReference>
<protein>
    <submittedName>
        <fullName evidence="4">(northern house mosquito) hypothetical protein</fullName>
    </submittedName>
</protein>
<proteinExistence type="predicted"/>
<feature type="domain" description="K Homology" evidence="3">
    <location>
        <begin position="91"/>
        <end position="135"/>
    </location>
</feature>
<feature type="compositionally biased region" description="Gly residues" evidence="2">
    <location>
        <begin position="29"/>
        <end position="49"/>
    </location>
</feature>
<dbReference type="GO" id="GO:0010468">
    <property type="term" value="P:regulation of gene expression"/>
    <property type="evidence" value="ECO:0007669"/>
    <property type="project" value="UniProtKB-ARBA"/>
</dbReference>
<feature type="region of interest" description="Disordered" evidence="2">
    <location>
        <begin position="1"/>
        <end position="91"/>
    </location>
</feature>
<feature type="compositionally biased region" description="Gly residues" evidence="2">
    <location>
        <begin position="71"/>
        <end position="80"/>
    </location>
</feature>